<dbReference type="PANTHER" id="PTHR31339">
    <property type="entry name" value="PECTIN LYASE-RELATED"/>
    <property type="match status" value="1"/>
</dbReference>
<dbReference type="InterPro" id="IPR006626">
    <property type="entry name" value="PbH1"/>
</dbReference>
<organism evidence="6 7">
    <name type="scientific">Paludibacter jiangxiensis</name>
    <dbReference type="NCBI Taxonomy" id="681398"/>
    <lineage>
        <taxon>Bacteria</taxon>
        <taxon>Pseudomonadati</taxon>
        <taxon>Bacteroidota</taxon>
        <taxon>Bacteroidia</taxon>
        <taxon>Bacteroidales</taxon>
        <taxon>Paludibacteraceae</taxon>
        <taxon>Paludibacter</taxon>
    </lineage>
</organism>
<reference evidence="7" key="2">
    <citation type="journal article" date="2017" name="Genome Announc.">
        <title>Draft genome sequence of Paludibacter jiangxiensis NM7(T), a propionate-producing fermentative bacterium.</title>
        <authorList>
            <person name="Qiu Y.-L."/>
            <person name="Tourlousse D.M."/>
            <person name="Matsuura N."/>
            <person name="Ohashi A."/>
            <person name="Sekiguchi Y."/>
        </authorList>
    </citation>
    <scope>NUCLEOTIDE SEQUENCE [LARGE SCALE GENOMIC DNA]</scope>
    <source>
        <strain evidence="7">NM7</strain>
    </source>
</reference>
<dbReference type="EMBL" id="BDCR01000004">
    <property type="protein sequence ID" value="GAT64014.1"/>
    <property type="molecule type" value="Genomic_DNA"/>
</dbReference>
<name>A0A161L9A5_9BACT</name>
<evidence type="ECO:0000256" key="4">
    <source>
        <dbReference type="RuleBase" id="RU361169"/>
    </source>
</evidence>
<reference evidence="7" key="1">
    <citation type="submission" date="2016-04" db="EMBL/GenBank/DDBJ databases">
        <title>Draft genome sequence of Paludibacter jiangxiensis strain NM7.</title>
        <authorList>
            <person name="Qiu Y."/>
            <person name="Matsuura N."/>
            <person name="Ohashi A."/>
            <person name="Tourlousse M.D."/>
            <person name="Sekiguchi Y."/>
        </authorList>
    </citation>
    <scope>NUCLEOTIDE SEQUENCE [LARGE SCALE GENOMIC DNA]</scope>
    <source>
        <strain evidence="7">NM7</strain>
    </source>
</reference>
<dbReference type="OrthoDB" id="9795222at2"/>
<comment type="similarity">
    <text evidence="1 4">Belongs to the glycosyl hydrolase 28 family.</text>
</comment>
<evidence type="ECO:0000256" key="1">
    <source>
        <dbReference type="ARBA" id="ARBA00008834"/>
    </source>
</evidence>
<dbReference type="STRING" id="681398.PJIAN_4557"/>
<dbReference type="InterPro" id="IPR051801">
    <property type="entry name" value="GH28_Enzymes"/>
</dbReference>
<feature type="chain" id="PRO_5007823965" evidence="5">
    <location>
        <begin position="24"/>
        <end position="515"/>
    </location>
</feature>
<dbReference type="GO" id="GO:0004650">
    <property type="term" value="F:polygalacturonase activity"/>
    <property type="evidence" value="ECO:0007669"/>
    <property type="project" value="InterPro"/>
</dbReference>
<dbReference type="AlphaFoldDB" id="A0A161L9A5"/>
<protein>
    <submittedName>
        <fullName evidence="6">Polygalacturonase</fullName>
    </submittedName>
</protein>
<proteinExistence type="inferred from homology"/>
<sequence length="515" mass="56372">MIRRTLKNGLCVLMLSLPVCLFAQLKIVNVTSLGAKGDGVTKNTAVIQKAIDQVSASGGGQVIIPAGRFVTGVIKLKSNVDLHLEKGAYLLATTQRIDYGKGPASALIVADKAEHIALTGYGVIDGQAEGVLKDLQVLLEAGVIQDKEWKTENPWHQVRSAEINRPMLINFEDCNDVQVRNIELKNGSCWVQRYENCRDMVFDGIKVESNTYWNNDGIDLVDCVNAVITNSFFNADDDGICLKSEKRNHCCENITVENCIVRSSANAVKLGTASHGGFKNISIRNIKVYDTFRSAVAIESVDGGVLENIDVNNIKAVNTGNAFVVRLGHRNKDEVISQVRNISIRNMTVEVPKEKPDKGYPMEGPALRYPHNVFPSSVTGLPGHPVQNVKLENIEIVYPGGGDKNVACIAIDSLAKVPENPAGYPEFSMFGELPSWAFYSRHVEGLQLSNVRVSYKEEDFRPAFVFDDVKQLQLDNVNVMSGKAAPALVLSNVKGFDARNVQLPFDNATGIVTLK</sequence>
<gene>
    <name evidence="6" type="ORF">PJIAN_4557</name>
</gene>
<evidence type="ECO:0000256" key="5">
    <source>
        <dbReference type="SAM" id="SignalP"/>
    </source>
</evidence>
<dbReference type="Pfam" id="PF00295">
    <property type="entry name" value="Glyco_hydro_28"/>
    <property type="match status" value="1"/>
</dbReference>
<dbReference type="Gene3D" id="2.160.20.10">
    <property type="entry name" value="Single-stranded right-handed beta-helix, Pectin lyase-like"/>
    <property type="match status" value="1"/>
</dbReference>
<evidence type="ECO:0000256" key="3">
    <source>
        <dbReference type="ARBA" id="ARBA00023295"/>
    </source>
</evidence>
<dbReference type="InterPro" id="IPR000743">
    <property type="entry name" value="Glyco_hydro_28"/>
</dbReference>
<keyword evidence="2 4" id="KW-0378">Hydrolase</keyword>
<dbReference type="GO" id="GO:0005975">
    <property type="term" value="P:carbohydrate metabolic process"/>
    <property type="evidence" value="ECO:0007669"/>
    <property type="project" value="InterPro"/>
</dbReference>
<keyword evidence="3 4" id="KW-0326">Glycosidase</keyword>
<dbReference type="InterPro" id="IPR011050">
    <property type="entry name" value="Pectin_lyase_fold/virulence"/>
</dbReference>
<evidence type="ECO:0000313" key="7">
    <source>
        <dbReference type="Proteomes" id="UP000076586"/>
    </source>
</evidence>
<dbReference type="PANTHER" id="PTHR31339:SF9">
    <property type="entry name" value="PLASMIN AND FIBRONECTIN-BINDING PROTEIN A"/>
    <property type="match status" value="1"/>
</dbReference>
<dbReference type="InterPro" id="IPR012334">
    <property type="entry name" value="Pectin_lyas_fold"/>
</dbReference>
<keyword evidence="5" id="KW-0732">Signal</keyword>
<evidence type="ECO:0000313" key="6">
    <source>
        <dbReference type="EMBL" id="GAT64014.1"/>
    </source>
</evidence>
<dbReference type="RefSeq" id="WP_068705729.1">
    <property type="nucleotide sequence ID" value="NZ_BDCR01000004.1"/>
</dbReference>
<accession>A0A161L9A5</accession>
<dbReference type="Proteomes" id="UP000076586">
    <property type="component" value="Unassembled WGS sequence"/>
</dbReference>
<dbReference type="SMART" id="SM00710">
    <property type="entry name" value="PbH1"/>
    <property type="match status" value="5"/>
</dbReference>
<comment type="caution">
    <text evidence="6">The sequence shown here is derived from an EMBL/GenBank/DDBJ whole genome shotgun (WGS) entry which is preliminary data.</text>
</comment>
<dbReference type="SUPFAM" id="SSF51126">
    <property type="entry name" value="Pectin lyase-like"/>
    <property type="match status" value="1"/>
</dbReference>
<evidence type="ECO:0000256" key="2">
    <source>
        <dbReference type="ARBA" id="ARBA00022801"/>
    </source>
</evidence>
<feature type="signal peptide" evidence="5">
    <location>
        <begin position="1"/>
        <end position="23"/>
    </location>
</feature>
<keyword evidence="7" id="KW-1185">Reference proteome</keyword>